<gene>
    <name evidence="1" type="ORF">H1P_6580004</name>
</gene>
<dbReference type="EMBL" id="CAACVJ010000621">
    <property type="protein sequence ID" value="VEP17908.1"/>
    <property type="molecule type" value="Genomic_DNA"/>
</dbReference>
<dbReference type="Proteomes" id="UP000320055">
    <property type="component" value="Unassembled WGS sequence"/>
</dbReference>
<organism evidence="1 2">
    <name type="scientific">Hyella patelloides LEGE 07179</name>
    <dbReference type="NCBI Taxonomy" id="945734"/>
    <lineage>
        <taxon>Bacteria</taxon>
        <taxon>Bacillati</taxon>
        <taxon>Cyanobacteriota</taxon>
        <taxon>Cyanophyceae</taxon>
        <taxon>Pleurocapsales</taxon>
        <taxon>Hyellaceae</taxon>
        <taxon>Hyella</taxon>
    </lineage>
</organism>
<dbReference type="Gene3D" id="3.20.20.105">
    <property type="entry name" value="Queuine tRNA-ribosyltransferase-like"/>
    <property type="match status" value="1"/>
</dbReference>
<dbReference type="OrthoDB" id="8457080at2"/>
<evidence type="ECO:0000313" key="2">
    <source>
        <dbReference type="Proteomes" id="UP000320055"/>
    </source>
</evidence>
<keyword evidence="2" id="KW-1185">Reference proteome</keyword>
<evidence type="ECO:0000313" key="1">
    <source>
        <dbReference type="EMBL" id="VEP17908.1"/>
    </source>
</evidence>
<dbReference type="InterPro" id="IPR036511">
    <property type="entry name" value="TGT-like_sf"/>
</dbReference>
<sequence length="332" mass="37803">MQLDEICQIRNIPIVDVSTPLIIPSFSSRGFPDLKYIYEQTKDYITDVSLVSAYDLYHQYLEAEIYSSDLIFIDSGGYETQQIQSTSNLDDIYACKNSYSIKSWNLDLHKTVLKQLEPNSQFVFVSYDNWDNPQSTIYQIESALELFANFPEAASNFLYKSESRGSRYIDIIELLKYAEKLSSFSILGITEKELGGSILERCQNLLKIRSALNEKGISIPIHIFGCLDPGLIIAYFLCGADIFDGLAWLRYVFKEGLALYPSTVTLRDRNWGDLEQDLTKSSSINNVLELESLSRAMTRFAQNRLTSELMQCSKIMPNIIDLVKEAGLKIEV</sequence>
<accession>A0A563W2J6</accession>
<name>A0A563W2J6_9CYAN</name>
<dbReference type="RefSeq" id="WP_144876354.1">
    <property type="nucleotide sequence ID" value="NZ_LR214390.1"/>
</dbReference>
<proteinExistence type="predicted"/>
<dbReference type="AlphaFoldDB" id="A0A563W2J6"/>
<reference evidence="1 2" key="1">
    <citation type="submission" date="2019-01" db="EMBL/GenBank/DDBJ databases">
        <authorList>
            <person name="Brito A."/>
        </authorList>
    </citation>
    <scope>NUCLEOTIDE SEQUENCE [LARGE SCALE GENOMIC DNA]</scope>
    <source>
        <strain evidence="1">1</strain>
    </source>
</reference>
<evidence type="ECO:0008006" key="3">
    <source>
        <dbReference type="Google" id="ProtNLM"/>
    </source>
</evidence>
<dbReference type="SUPFAM" id="SSF51713">
    <property type="entry name" value="tRNA-guanine transglycosylase"/>
    <property type="match status" value="1"/>
</dbReference>
<dbReference type="GO" id="GO:0006400">
    <property type="term" value="P:tRNA modification"/>
    <property type="evidence" value="ECO:0007669"/>
    <property type="project" value="InterPro"/>
</dbReference>
<protein>
    <recommendedName>
        <fullName evidence="3">tRNA-guanine(15) transglycosylase-like domain-containing protein</fullName>
    </recommendedName>
</protein>